<evidence type="ECO:0008006" key="4">
    <source>
        <dbReference type="Google" id="ProtNLM"/>
    </source>
</evidence>
<feature type="compositionally biased region" description="Acidic residues" evidence="1">
    <location>
        <begin position="107"/>
        <end position="135"/>
    </location>
</feature>
<organism evidence="2 3">
    <name type="scientific">Streptomyces edwardsiae</name>
    <dbReference type="NCBI Taxonomy" id="3075527"/>
    <lineage>
        <taxon>Bacteria</taxon>
        <taxon>Bacillati</taxon>
        <taxon>Actinomycetota</taxon>
        <taxon>Actinomycetes</taxon>
        <taxon>Kitasatosporales</taxon>
        <taxon>Streptomycetaceae</taxon>
        <taxon>Streptomyces</taxon>
    </lineage>
</organism>
<dbReference type="EMBL" id="JAVRFB010000028">
    <property type="protein sequence ID" value="MDT0405778.1"/>
    <property type="molecule type" value="Genomic_DNA"/>
</dbReference>
<name>A0ABU2QMU0_9ACTN</name>
<evidence type="ECO:0000313" key="3">
    <source>
        <dbReference type="Proteomes" id="UP001180503"/>
    </source>
</evidence>
<reference evidence="3" key="1">
    <citation type="submission" date="2023-07" db="EMBL/GenBank/DDBJ databases">
        <title>30 novel species of actinomycetes from the DSMZ collection.</title>
        <authorList>
            <person name="Nouioui I."/>
        </authorList>
    </citation>
    <scope>NUCLEOTIDE SEQUENCE [LARGE SCALE GENOMIC DNA]</scope>
    <source>
        <strain evidence="3">DSM 41635</strain>
    </source>
</reference>
<dbReference type="RefSeq" id="WP_030215022.1">
    <property type="nucleotide sequence ID" value="NZ_JAVRFB010000028.1"/>
</dbReference>
<feature type="region of interest" description="Disordered" evidence="1">
    <location>
        <begin position="81"/>
        <end position="192"/>
    </location>
</feature>
<accession>A0ABU2QMU0</accession>
<gene>
    <name evidence="2" type="ORF">RM528_28485</name>
</gene>
<dbReference type="GeneID" id="97463563"/>
<evidence type="ECO:0000256" key="1">
    <source>
        <dbReference type="SAM" id="MobiDB-lite"/>
    </source>
</evidence>
<sequence>MDTETQATLAAALAAGYALGRTKKGRVAIGVASVLAGQGLLSPKELINRALRKAFGSPQATQLLDQVRGELKDSARSALSATADRRLGALADSLRQRTDSLVGRPGDEDEGPSEEAEPDDEEGQEEGTGGEEGDDPQVPPRRTRAKKSPAKGSASRTPSAKKAPAGRKSAASKPAEKKLASGKASNRGGRRR</sequence>
<protein>
    <recommendedName>
        <fullName evidence="4">Histone protein</fullName>
    </recommendedName>
</protein>
<dbReference type="Proteomes" id="UP001180503">
    <property type="component" value="Unassembled WGS sequence"/>
</dbReference>
<evidence type="ECO:0000313" key="2">
    <source>
        <dbReference type="EMBL" id="MDT0405778.1"/>
    </source>
</evidence>
<proteinExistence type="predicted"/>
<comment type="caution">
    <text evidence="2">The sequence shown here is derived from an EMBL/GenBank/DDBJ whole genome shotgun (WGS) entry which is preliminary data.</text>
</comment>